<dbReference type="InterPro" id="IPR008638">
    <property type="entry name" value="FhaB/CdiA-like_TPS"/>
</dbReference>
<reference evidence="4 5" key="1">
    <citation type="submission" date="2018-05" db="EMBL/GenBank/DDBJ databases">
        <title>Draft Genome Sequences for a Diverse set of 7 Haemophilus Species.</title>
        <authorList>
            <person name="Nichols M."/>
            <person name="Topaz N."/>
            <person name="Wang X."/>
            <person name="Wang X."/>
            <person name="Boxrud D."/>
        </authorList>
    </citation>
    <scope>NUCLEOTIDE SEQUENCE [LARGE SCALE GENOMIC DNA]</scope>
    <source>
        <strain evidence="4 5">C2002001239</strain>
    </source>
</reference>
<evidence type="ECO:0000259" key="3">
    <source>
        <dbReference type="SMART" id="SM00912"/>
    </source>
</evidence>
<protein>
    <submittedName>
        <fullName evidence="4">Filamentous hemagglutinin N-terminal domain-containing protein</fullName>
    </submittedName>
</protein>
<dbReference type="InterPro" id="IPR011050">
    <property type="entry name" value="Pectin_lyase_fold/virulence"/>
</dbReference>
<dbReference type="RefSeq" id="WP_111402776.1">
    <property type="nucleotide sequence ID" value="NZ_QEPN01000003.1"/>
</dbReference>
<keyword evidence="2" id="KW-0732">Signal</keyword>
<organism evidence="4 5">
    <name type="scientific">Haemophilus sputorum</name>
    <dbReference type="NCBI Taxonomy" id="1078480"/>
    <lineage>
        <taxon>Bacteria</taxon>
        <taxon>Pseudomonadati</taxon>
        <taxon>Pseudomonadota</taxon>
        <taxon>Gammaproteobacteria</taxon>
        <taxon>Pasteurellales</taxon>
        <taxon>Pasteurellaceae</taxon>
        <taxon>Haemophilus</taxon>
    </lineage>
</organism>
<dbReference type="Gene3D" id="2.160.20.10">
    <property type="entry name" value="Single-stranded right-handed beta-helix, Pectin lyase-like"/>
    <property type="match status" value="1"/>
</dbReference>
<gene>
    <name evidence="4" type="ORF">DPV93_05400</name>
</gene>
<name>A0A369YHW2_9PAST</name>
<feature type="region of interest" description="Disordered" evidence="1">
    <location>
        <begin position="361"/>
        <end position="382"/>
    </location>
</feature>
<feature type="domain" description="Filamentous haemagglutinin FhaB/tRNA nuclease CdiA-like TPS" evidence="3">
    <location>
        <begin position="39"/>
        <end position="159"/>
    </location>
</feature>
<sequence length="1457" mass="151112">MSKTYSLSKISLAIAFSIAGQSAFAEISAADANTQISKKQGIEIINIANPSAAGLSHNRYDKFNVDKSGAVLNNARQNGKSQLAGDLNANPNLKIQSAKVILNEVVSRNPSKIAGQQEIFGDKADYVLANPNGISVEGGGFINTPRASLVVGKPQVAEGKLKGYDATGDNALSTSGKITSSGDIDLIAPQVTVGGQITTSEGVNVITGKNKIAREDNGTLKITTTERKGQVLDGKVVGSIQAGRIRIHSTDDRATITAQAADLQAKEVDITAGNANLNGRISRHTDRGKAKITHQNGVQAREHQSGSSETYQATRIQAEQFDMNISGNLNIVGTDIQAKNSNIRGGNVHLGAEKTVNLREHSKNQSKGSWYRNEQESSRVETTHRTTIAGDSVNIEATKGKVTTEGAKVSAKTTAIYGEQGVNLRGAKATTTQTARAEFKNETARLKTGLSSQDSSVQHYTATELTTEQDLILGGKGDVHLTGVVANVDGVLLAKNSGSLSFGSEKSSESYNLSDDMRFWGGLAGSKTVGTGRSAETVHGADVTVKGDATLDASRGVHISGSRVVTGGNGVVKGNAGALVIDSTQAKTTAVDYARQGTIFDITKARQSSYTHTSTAKGSTLKSESNLQLSTNKNVSIVGSTVQSAGLLDIAAKSGIEVKGAANHVRTESSKAGFSFAGGFDSLKTSFQHGHLTANLNIDNSKGTPSVDSDVEISKEKKADAVNAEGKFHLGLNVYNHSQNSHTTTHTGSSVKGNDVALNAKTVTVSGSEVAATHGNLVINADKITTQAAQNQSINNSVKNEVNVGLSGTVTENKLSATLGVGVAHSLNSSVENKAQASKLSAANDVKLNANRIEHQGSQVQAGGNIQENAKEVLHTTAKNSTNSFGNNVNVDLTVSASIDKSKAFSVEAELAAKGGHETASSTTHTATQLQAGKNISVNANHIQDNATQYSAGETAQFNSSSHQLVAVANRVEKNSLSAGASLGVSADTTDFQRFNVAAKVGANYNQSASQESNAVQGSINAKNVNIHTGKFNSQANINASENVNIQAQSAQFSQATSSKTQSGGGFEAKVGVGAMVVPSAGAAVPSIDLSLSANGKNGSQSQAVTNTIAGKNVNVQTQGVLNLQGTNVQAVENAQLSGNRVNITAGNNAVQSVAATVATGVNIGAKVANAGFNANVGVNTENSQTHTGVAVNGKNVSIQAQNGVNLKGVTSTSEQLNLNAGKGNLALTAATDSVNKTDVSVGLKLGGGVAEQKWTPSSGSGHLAVNVVRNETHTETTLNTDTAKINAGGDAKFIGGSVNANHASGTISGDSHSEQLANKVNEVSVSLAANGSGKLAVPTTDKWAETAKNDWNNGSIAGVKADAKLEVNAKHQQTATNAGVNATQDTVVVKGVKSRTEMKNHHSRQIHFKAEATTAIKKQVEAKIPEKVRQVVKPIRAVNLQLIKNNKVNYKVRVRN</sequence>
<accession>A0A369YHW2</accession>
<dbReference type="EMBL" id="QEPN01000003">
    <property type="protein sequence ID" value="RDE72714.1"/>
    <property type="molecule type" value="Genomic_DNA"/>
</dbReference>
<evidence type="ECO:0000256" key="1">
    <source>
        <dbReference type="SAM" id="MobiDB-lite"/>
    </source>
</evidence>
<evidence type="ECO:0000313" key="4">
    <source>
        <dbReference type="EMBL" id="RDE72714.1"/>
    </source>
</evidence>
<evidence type="ECO:0000313" key="5">
    <source>
        <dbReference type="Proteomes" id="UP000253872"/>
    </source>
</evidence>
<feature type="compositionally biased region" description="Basic and acidic residues" evidence="1">
    <location>
        <begin position="373"/>
        <end position="382"/>
    </location>
</feature>
<dbReference type="NCBIfam" id="TIGR01901">
    <property type="entry name" value="adhes_NPXG"/>
    <property type="match status" value="1"/>
</dbReference>
<dbReference type="Proteomes" id="UP000253872">
    <property type="component" value="Unassembled WGS sequence"/>
</dbReference>
<proteinExistence type="predicted"/>
<dbReference type="GO" id="GO:0003824">
    <property type="term" value="F:catalytic activity"/>
    <property type="evidence" value="ECO:0007669"/>
    <property type="project" value="UniProtKB-ARBA"/>
</dbReference>
<dbReference type="SUPFAM" id="SSF51126">
    <property type="entry name" value="Pectin lyase-like"/>
    <property type="match status" value="1"/>
</dbReference>
<dbReference type="InterPro" id="IPR012334">
    <property type="entry name" value="Pectin_lyas_fold"/>
</dbReference>
<dbReference type="Pfam" id="PF13332">
    <property type="entry name" value="Fil_haemagg_2"/>
    <property type="match status" value="4"/>
</dbReference>
<dbReference type="InterPro" id="IPR025157">
    <property type="entry name" value="Hemagglutinin_rpt"/>
</dbReference>
<feature type="signal peptide" evidence="2">
    <location>
        <begin position="1"/>
        <end position="25"/>
    </location>
</feature>
<comment type="caution">
    <text evidence="4">The sequence shown here is derived from an EMBL/GenBank/DDBJ whole genome shotgun (WGS) entry which is preliminary data.</text>
</comment>
<evidence type="ECO:0000256" key="2">
    <source>
        <dbReference type="SAM" id="SignalP"/>
    </source>
</evidence>
<dbReference type="SMART" id="SM00912">
    <property type="entry name" value="Haemagg_act"/>
    <property type="match status" value="1"/>
</dbReference>
<dbReference type="STRING" id="1035839.GCA_000238795_01333"/>
<dbReference type="Pfam" id="PF05860">
    <property type="entry name" value="TPS"/>
    <property type="match status" value="1"/>
</dbReference>
<feature type="chain" id="PRO_5016984625" evidence="2">
    <location>
        <begin position="26"/>
        <end position="1457"/>
    </location>
</feature>